<dbReference type="Gene3D" id="4.10.240.10">
    <property type="entry name" value="Zn(2)-C6 fungal-type DNA-binding domain"/>
    <property type="match status" value="1"/>
</dbReference>
<dbReference type="Proteomes" id="UP000014480">
    <property type="component" value="Unassembled WGS sequence"/>
</dbReference>
<name>N4UKL7_COLOR</name>
<evidence type="ECO:0000256" key="2">
    <source>
        <dbReference type="ARBA" id="ARBA00022833"/>
    </source>
</evidence>
<dbReference type="PROSITE" id="PS00463">
    <property type="entry name" value="ZN2_CY6_FUNGAL_1"/>
    <property type="match status" value="1"/>
</dbReference>
<proteinExistence type="predicted"/>
<dbReference type="GO" id="GO:0000978">
    <property type="term" value="F:RNA polymerase II cis-regulatory region sequence-specific DNA binding"/>
    <property type="evidence" value="ECO:0007669"/>
    <property type="project" value="TreeGrafter"/>
</dbReference>
<keyword evidence="6" id="KW-0539">Nucleus</keyword>
<dbReference type="EMBL" id="AMCV02000018">
    <property type="protein sequence ID" value="TDZ20196.1"/>
    <property type="molecule type" value="Genomic_DNA"/>
</dbReference>
<reference evidence="8" key="1">
    <citation type="journal article" date="2013" name="New Phytol.">
        <title>Comparative genomic and transcriptomic analyses reveal the hemibiotrophic stage shift of Colletotrichum fungi.</title>
        <authorList>
            <person name="Gan P."/>
            <person name="Ikeda K."/>
            <person name="Irieda H."/>
            <person name="Narusaka M."/>
            <person name="O'Connell R.J."/>
            <person name="Narusaka Y."/>
            <person name="Takano Y."/>
            <person name="Kubo Y."/>
            <person name="Shirasu K."/>
        </authorList>
    </citation>
    <scope>NUCLEOTIDE SEQUENCE [LARGE SCALE GENOMIC DNA]</scope>
    <source>
        <strain evidence="8">104-T / ATCC 96160 / CBS 514.97 / LARS 414 / MAFF 240422</strain>
    </source>
</reference>
<dbReference type="GO" id="GO:0006351">
    <property type="term" value="P:DNA-templated transcription"/>
    <property type="evidence" value="ECO:0007669"/>
    <property type="project" value="InterPro"/>
</dbReference>
<dbReference type="OrthoDB" id="4337792at2759"/>
<dbReference type="PROSITE" id="PS50048">
    <property type="entry name" value="ZN2_CY6_FUNGAL_2"/>
    <property type="match status" value="1"/>
</dbReference>
<dbReference type="SMART" id="SM00906">
    <property type="entry name" value="Fungal_trans"/>
    <property type="match status" value="1"/>
</dbReference>
<dbReference type="CDD" id="cd12148">
    <property type="entry name" value="fungal_TF_MHR"/>
    <property type="match status" value="1"/>
</dbReference>
<dbReference type="PANTHER" id="PTHR31944">
    <property type="entry name" value="HEME-RESPONSIVE ZINC FINGER TRANSCRIPTION FACTOR HAP1"/>
    <property type="match status" value="1"/>
</dbReference>
<protein>
    <submittedName>
        <fullName evidence="7">Transcription factor lepE</fullName>
    </submittedName>
</protein>
<gene>
    <name evidence="7" type="primary">lepB-3</name>
    <name evidence="7" type="ORF">Cob_v007218</name>
</gene>
<evidence type="ECO:0000256" key="5">
    <source>
        <dbReference type="ARBA" id="ARBA00023163"/>
    </source>
</evidence>
<dbReference type="HOGENOM" id="CLU_007091_3_0_1"/>
<dbReference type="InterPro" id="IPR036864">
    <property type="entry name" value="Zn2-C6_fun-type_DNA-bd_sf"/>
</dbReference>
<keyword evidence="3" id="KW-0805">Transcription regulation</keyword>
<dbReference type="SMART" id="SM00066">
    <property type="entry name" value="GAL4"/>
    <property type="match status" value="1"/>
</dbReference>
<dbReference type="GO" id="GO:0005634">
    <property type="term" value="C:nucleus"/>
    <property type="evidence" value="ECO:0007669"/>
    <property type="project" value="TreeGrafter"/>
</dbReference>
<dbReference type="eggNOG" id="ENOG502SMMJ">
    <property type="taxonomic scope" value="Eukaryota"/>
</dbReference>
<accession>N4UKL7</accession>
<keyword evidence="1" id="KW-0479">Metal-binding</keyword>
<dbReference type="Pfam" id="PF00172">
    <property type="entry name" value="Zn_clus"/>
    <property type="match status" value="1"/>
</dbReference>
<keyword evidence="2" id="KW-0862">Zinc</keyword>
<dbReference type="InterPro" id="IPR007219">
    <property type="entry name" value="XnlR_reg_dom"/>
</dbReference>
<evidence type="ECO:0000256" key="4">
    <source>
        <dbReference type="ARBA" id="ARBA00023125"/>
    </source>
</evidence>
<dbReference type="Pfam" id="PF04082">
    <property type="entry name" value="Fungal_trans"/>
    <property type="match status" value="1"/>
</dbReference>
<comment type="caution">
    <text evidence="7">The sequence shown here is derived from an EMBL/GenBank/DDBJ whole genome shotgun (WGS) entry which is preliminary data.</text>
</comment>
<dbReference type="GO" id="GO:0001228">
    <property type="term" value="F:DNA-binding transcription activator activity, RNA polymerase II-specific"/>
    <property type="evidence" value="ECO:0007669"/>
    <property type="project" value="TreeGrafter"/>
</dbReference>
<evidence type="ECO:0000256" key="1">
    <source>
        <dbReference type="ARBA" id="ARBA00022723"/>
    </source>
</evidence>
<dbReference type="AlphaFoldDB" id="N4UKL7"/>
<keyword evidence="8" id="KW-1185">Reference proteome</keyword>
<keyword evidence="5" id="KW-0804">Transcription</keyword>
<dbReference type="InterPro" id="IPR051430">
    <property type="entry name" value="Fungal_TF_Env_Response"/>
</dbReference>
<evidence type="ECO:0000313" key="7">
    <source>
        <dbReference type="EMBL" id="TDZ20196.1"/>
    </source>
</evidence>
<reference evidence="8" key="2">
    <citation type="journal article" date="2019" name="Mol. Plant Microbe Interact.">
        <title>Genome sequence resources for four phytopathogenic fungi from the Colletotrichum orbiculare species complex.</title>
        <authorList>
            <person name="Gan P."/>
            <person name="Tsushima A."/>
            <person name="Narusaka M."/>
            <person name="Narusaka Y."/>
            <person name="Takano Y."/>
            <person name="Kubo Y."/>
            <person name="Shirasu K."/>
        </authorList>
    </citation>
    <scope>GENOME REANNOTATION</scope>
    <source>
        <strain evidence="8">104-T / ATCC 96160 / CBS 514.97 / LARS 414 / MAFF 240422</strain>
    </source>
</reference>
<organism evidence="7 8">
    <name type="scientific">Colletotrichum orbiculare (strain 104-T / ATCC 96160 / CBS 514.97 / LARS 414 / MAFF 240422)</name>
    <name type="common">Cucumber anthracnose fungus</name>
    <name type="synonym">Colletotrichum lagenarium</name>
    <dbReference type="NCBI Taxonomy" id="1213857"/>
    <lineage>
        <taxon>Eukaryota</taxon>
        <taxon>Fungi</taxon>
        <taxon>Dikarya</taxon>
        <taxon>Ascomycota</taxon>
        <taxon>Pezizomycotina</taxon>
        <taxon>Sordariomycetes</taxon>
        <taxon>Hypocreomycetidae</taxon>
        <taxon>Glomerellales</taxon>
        <taxon>Glomerellaceae</taxon>
        <taxon>Colletotrichum</taxon>
        <taxon>Colletotrichum orbiculare species complex</taxon>
    </lineage>
</organism>
<evidence type="ECO:0000256" key="3">
    <source>
        <dbReference type="ARBA" id="ARBA00023015"/>
    </source>
</evidence>
<keyword evidence="4" id="KW-0238">DNA-binding</keyword>
<evidence type="ECO:0000313" key="8">
    <source>
        <dbReference type="Proteomes" id="UP000014480"/>
    </source>
</evidence>
<evidence type="ECO:0000256" key="6">
    <source>
        <dbReference type="ARBA" id="ARBA00023242"/>
    </source>
</evidence>
<sequence length="807" mass="90118">MESDAPFSVQKKRRRPALACEQCRRRKVRCDRNLPCGTCVRSKNALCTYTTQASAPKNTPRSTREVTPRHGAPSVGAAALTLPEPILPSLPLPAATSRGSSASVMQTTSRATDPYQRSPIIFPGPTDSTGDHSGPADFGLWQPLIQPSASQAKAGSSVRTDTVSTPASMAGSSSTVNSLVDRVRQLEQQLSDLRVKNDDRPGAAAAQQGEVMKEGLRYSRGCVSKTRFFGQSHWMNAADMLYRLISFSKTFQDDKTTNLYQGLEKCKNLARLIKSRRTPAFATISIGKSMPSRDVADALVDAYLRTLESATRILHIPSFKSDYERYWAEPCEASESFVVLMQLCMAIGATFHDERFSLRNLAVQWFWEGMFWLMTPCEKSRMTMTGLQIRCLMHHLRHTANVGCDLSWIGAGSLVRTAMYMGMHRDPRGLVKMSPYRAEMRRRLWASILEIAVQSSIDAGGPPLISRADYDTEPPANLDDDQLVEDADSAFPVPKDARVFTQMTVTLALHETFAARLAVARRVNDFRSDTVYEETLRYSGELSAKLQKMMQQLRNHPISPFAHRYVQLMTFRFFYALHHPVVPLALRNPVYYFSRKMCVDTSLRLAEVAFLMPEKSPGQGAVKPTTVSELDFYRLTVNGAGTYRSVPFQAVMTLGLELIHQKEDEIKNGPSMSFSGAEIRGILDEATVWSRNRVRSGETNIKGHALSVLLVAHLEVLDAGINDERVEVHFEKACTERVSECYGLLRELAGDDVPDEATAMERPDVHDFEMDFENGVDMLADWNFDDMENGGFISSLNMTGMDMILFP</sequence>
<dbReference type="PANTHER" id="PTHR31944:SF131">
    <property type="entry name" value="HEME-RESPONSIVE ZINC FINGER TRANSCRIPTION FACTOR HAP1"/>
    <property type="match status" value="1"/>
</dbReference>
<dbReference type="SUPFAM" id="SSF57701">
    <property type="entry name" value="Zn2/Cys6 DNA-binding domain"/>
    <property type="match status" value="1"/>
</dbReference>
<dbReference type="CDD" id="cd00067">
    <property type="entry name" value="GAL4"/>
    <property type="match status" value="1"/>
</dbReference>
<dbReference type="InterPro" id="IPR001138">
    <property type="entry name" value="Zn2Cys6_DnaBD"/>
</dbReference>
<dbReference type="GO" id="GO:0008270">
    <property type="term" value="F:zinc ion binding"/>
    <property type="evidence" value="ECO:0007669"/>
    <property type="project" value="InterPro"/>
</dbReference>